<name>A0A3S4ARA5_9PEZI</name>
<evidence type="ECO:0000313" key="2">
    <source>
        <dbReference type="EMBL" id="SPQ24007.1"/>
    </source>
</evidence>
<evidence type="ECO:0000256" key="1">
    <source>
        <dbReference type="SAM" id="MobiDB-lite"/>
    </source>
</evidence>
<dbReference type="EMBL" id="OUUZ01000011">
    <property type="protein sequence ID" value="SPQ24007.1"/>
    <property type="molecule type" value="Genomic_DNA"/>
</dbReference>
<evidence type="ECO:0000313" key="3">
    <source>
        <dbReference type="Proteomes" id="UP000289323"/>
    </source>
</evidence>
<feature type="compositionally biased region" description="Polar residues" evidence="1">
    <location>
        <begin position="318"/>
        <end position="329"/>
    </location>
</feature>
<dbReference type="Proteomes" id="UP000289323">
    <property type="component" value="Unassembled WGS sequence"/>
</dbReference>
<feature type="compositionally biased region" description="Low complexity" evidence="1">
    <location>
        <begin position="299"/>
        <end position="317"/>
    </location>
</feature>
<feature type="region of interest" description="Disordered" evidence="1">
    <location>
        <begin position="297"/>
        <end position="332"/>
    </location>
</feature>
<feature type="compositionally biased region" description="Low complexity" evidence="1">
    <location>
        <begin position="244"/>
        <end position="266"/>
    </location>
</feature>
<sequence>MAKQATIPQHPLVRVEVIRALVESHMLSGADLLALALVSKAVFRLVYLERRRDRIRTVPFVGYPRNPVSSAIDADDRESLEEDLKLSELDKNADCPNGQLLRVHGGSGIHLLMSLCIQSGALRCLGVLMKLAADPATPFNFSLKWLYNKAQDEALRYGRLEVLLWLHDCDKDHTRFGPPDALYKTLLKQARSPAAIGWLARRLPHDTDYLPILVTQCANKYAQPAVLEVLIDLVPHHRLSSAVSLGDSESSSDSGADDSNSRSSAGKPTTALCAAASALHVQAIDILLRSGALGFQPPSSSSSSSISSISTSGSTSGPDTASTTNTNHPNPLFTVLAHPLPTMPSLSLTTPDFDPDADSASAQEIALQQRRRYQRRLADWRAALHRLAAPMHAAVAYLVDAAASEYGRGGRHARDELLLSRMLDRAAVGYAHALRGLLLASLGGVLSAAGGDRQEDDDGCQGKGFGNGSGDNKMDVVELARKLLCKVPAGAVASAWRAEPDAAVFFFPGEGGKEEEEGKEEPAGGESRVEYTWRPGLCGSWVRARLRDAGVWLPAEMEEVWNLLLTPTTAELAARYLVFRADTSAPRNSVDLLWDLLVAVEKGAPAAQGAAQKGKKAVSGEKEAVTCREEANLPGMSSSGFAKGKGVAVVGHGEECKPRAALSVLIGDGIVELLEASSDSESEGILTPLSEEGDW</sequence>
<accession>A0A3S4ARA5</accession>
<dbReference type="AlphaFoldDB" id="A0A3S4ARA5"/>
<protein>
    <submittedName>
        <fullName evidence="2">3357586c-5028-48ff-a48e-e24902caae2b</fullName>
    </submittedName>
</protein>
<feature type="region of interest" description="Disordered" evidence="1">
    <location>
        <begin position="244"/>
        <end position="267"/>
    </location>
</feature>
<proteinExistence type="predicted"/>
<feature type="region of interest" description="Disordered" evidence="1">
    <location>
        <begin position="508"/>
        <end position="527"/>
    </location>
</feature>
<gene>
    <name evidence="2" type="ORF">TT172_LOCUS6426</name>
</gene>
<organism evidence="2 3">
    <name type="scientific">Thermothielavioides terrestris</name>
    <dbReference type="NCBI Taxonomy" id="2587410"/>
    <lineage>
        <taxon>Eukaryota</taxon>
        <taxon>Fungi</taxon>
        <taxon>Dikarya</taxon>
        <taxon>Ascomycota</taxon>
        <taxon>Pezizomycotina</taxon>
        <taxon>Sordariomycetes</taxon>
        <taxon>Sordariomycetidae</taxon>
        <taxon>Sordariales</taxon>
        <taxon>Chaetomiaceae</taxon>
        <taxon>Thermothielavioides</taxon>
    </lineage>
</organism>
<reference evidence="2 3" key="1">
    <citation type="submission" date="2018-04" db="EMBL/GenBank/DDBJ databases">
        <authorList>
            <person name="Huttner S."/>
            <person name="Dainat J."/>
        </authorList>
    </citation>
    <scope>NUCLEOTIDE SEQUENCE [LARGE SCALE GENOMIC DNA]</scope>
</reference>